<keyword evidence="3" id="KW-0540">Nuclease</keyword>
<evidence type="ECO:0000256" key="6">
    <source>
        <dbReference type="ARBA" id="ARBA00022842"/>
    </source>
</evidence>
<comment type="caution">
    <text evidence="9">The sequence shown here is derived from an EMBL/GenBank/DDBJ whole genome shotgun (WGS) entry which is preliminary data.</text>
</comment>
<proteinExistence type="inferred from homology"/>
<dbReference type="EMBL" id="JAHHGZ010000026">
    <property type="protein sequence ID" value="MBW4669974.1"/>
    <property type="molecule type" value="Genomic_DNA"/>
</dbReference>
<dbReference type="InterPro" id="IPR029060">
    <property type="entry name" value="PIN-like_dom_sf"/>
</dbReference>
<keyword evidence="5" id="KW-0378">Hydrolase</keyword>
<evidence type="ECO:0000256" key="5">
    <source>
        <dbReference type="ARBA" id="ARBA00022801"/>
    </source>
</evidence>
<organism evidence="9 10">
    <name type="scientific">Cyanomargarita calcarea GSE-NOS-MK-12-04C</name>
    <dbReference type="NCBI Taxonomy" id="2839659"/>
    <lineage>
        <taxon>Bacteria</taxon>
        <taxon>Bacillati</taxon>
        <taxon>Cyanobacteriota</taxon>
        <taxon>Cyanophyceae</taxon>
        <taxon>Nostocales</taxon>
        <taxon>Cyanomargaritaceae</taxon>
        <taxon>Cyanomargarita</taxon>
    </lineage>
</organism>
<keyword evidence="2" id="KW-1277">Toxin-antitoxin system</keyword>
<evidence type="ECO:0000259" key="8">
    <source>
        <dbReference type="Pfam" id="PF01850"/>
    </source>
</evidence>
<dbReference type="InterPro" id="IPR050556">
    <property type="entry name" value="Type_II_TA_system_RNase"/>
</dbReference>
<keyword evidence="4" id="KW-0479">Metal-binding</keyword>
<dbReference type="GO" id="GO:0016787">
    <property type="term" value="F:hydrolase activity"/>
    <property type="evidence" value="ECO:0007669"/>
    <property type="project" value="UniProtKB-KW"/>
</dbReference>
<dbReference type="InterPro" id="IPR002716">
    <property type="entry name" value="PIN_dom"/>
</dbReference>
<dbReference type="Proteomes" id="UP000729701">
    <property type="component" value="Unassembled WGS sequence"/>
</dbReference>
<evidence type="ECO:0000313" key="10">
    <source>
        <dbReference type="Proteomes" id="UP000729701"/>
    </source>
</evidence>
<dbReference type="PANTHER" id="PTHR33653:SF1">
    <property type="entry name" value="RIBONUCLEASE VAPC2"/>
    <property type="match status" value="1"/>
</dbReference>
<dbReference type="AlphaFoldDB" id="A0A951UUF1"/>
<evidence type="ECO:0000256" key="3">
    <source>
        <dbReference type="ARBA" id="ARBA00022722"/>
    </source>
</evidence>
<reference evidence="9" key="1">
    <citation type="submission" date="2021-05" db="EMBL/GenBank/DDBJ databases">
        <authorList>
            <person name="Pietrasiak N."/>
            <person name="Ward R."/>
            <person name="Stajich J.E."/>
            <person name="Kurbessoian T."/>
        </authorList>
    </citation>
    <scope>NUCLEOTIDE SEQUENCE</scope>
    <source>
        <strain evidence="9">GSE-NOS-MK-12-04C</strain>
    </source>
</reference>
<dbReference type="CDD" id="cd18747">
    <property type="entry name" value="PIN_VapC4-5_FitB-like"/>
    <property type="match status" value="1"/>
</dbReference>
<evidence type="ECO:0000256" key="2">
    <source>
        <dbReference type="ARBA" id="ARBA00022649"/>
    </source>
</evidence>
<dbReference type="GO" id="GO:0004518">
    <property type="term" value="F:nuclease activity"/>
    <property type="evidence" value="ECO:0007669"/>
    <property type="project" value="UniProtKB-KW"/>
</dbReference>
<evidence type="ECO:0000256" key="7">
    <source>
        <dbReference type="ARBA" id="ARBA00038093"/>
    </source>
</evidence>
<protein>
    <submittedName>
        <fullName evidence="9">Type II toxin-antitoxin system VapC family toxin</fullName>
    </submittedName>
</protein>
<evidence type="ECO:0000313" key="9">
    <source>
        <dbReference type="EMBL" id="MBW4669974.1"/>
    </source>
</evidence>
<gene>
    <name evidence="9" type="ORF">KME60_21815</name>
</gene>
<accession>A0A951UUF1</accession>
<comment type="similarity">
    <text evidence="7">Belongs to the PINc/VapC protein family.</text>
</comment>
<evidence type="ECO:0000256" key="1">
    <source>
        <dbReference type="ARBA" id="ARBA00001946"/>
    </source>
</evidence>
<dbReference type="Gene3D" id="3.40.50.1010">
    <property type="entry name" value="5'-nuclease"/>
    <property type="match status" value="1"/>
</dbReference>
<dbReference type="GO" id="GO:0046872">
    <property type="term" value="F:metal ion binding"/>
    <property type="evidence" value="ECO:0007669"/>
    <property type="project" value="UniProtKB-KW"/>
</dbReference>
<evidence type="ECO:0000256" key="4">
    <source>
        <dbReference type="ARBA" id="ARBA00022723"/>
    </source>
</evidence>
<keyword evidence="6" id="KW-0460">Magnesium</keyword>
<reference evidence="9" key="2">
    <citation type="journal article" date="2022" name="Microbiol. Resour. Announc.">
        <title>Metagenome Sequencing to Explore Phylogenomics of Terrestrial Cyanobacteria.</title>
        <authorList>
            <person name="Ward R.D."/>
            <person name="Stajich J.E."/>
            <person name="Johansen J.R."/>
            <person name="Huntemann M."/>
            <person name="Clum A."/>
            <person name="Foster B."/>
            <person name="Foster B."/>
            <person name="Roux S."/>
            <person name="Palaniappan K."/>
            <person name="Varghese N."/>
            <person name="Mukherjee S."/>
            <person name="Reddy T.B.K."/>
            <person name="Daum C."/>
            <person name="Copeland A."/>
            <person name="Chen I.A."/>
            <person name="Ivanova N.N."/>
            <person name="Kyrpides N.C."/>
            <person name="Shapiro N."/>
            <person name="Eloe-Fadrosh E.A."/>
            <person name="Pietrasiak N."/>
        </authorList>
    </citation>
    <scope>NUCLEOTIDE SEQUENCE</scope>
    <source>
        <strain evidence="9">GSE-NOS-MK-12-04C</strain>
    </source>
</reference>
<dbReference type="Pfam" id="PF01850">
    <property type="entry name" value="PIN"/>
    <property type="match status" value="1"/>
</dbReference>
<dbReference type="PANTHER" id="PTHR33653">
    <property type="entry name" value="RIBONUCLEASE VAPC2"/>
    <property type="match status" value="1"/>
</dbReference>
<comment type="cofactor">
    <cofactor evidence="1">
        <name>Mg(2+)</name>
        <dbReference type="ChEBI" id="CHEBI:18420"/>
    </cofactor>
</comment>
<feature type="domain" description="PIN" evidence="8">
    <location>
        <begin position="4"/>
        <end position="121"/>
    </location>
</feature>
<sequence length="139" mass="15827">MRFLLDTNILSEPLRPRPNPVTVSLLQQHSKEIATATVVFHELLFGCYRLPVESNKRLIIEVYLHREVKQKIPLLPYDVAAAEWFARERARLTAIGKTPTYADGQIAAIAQVNNLTLVTNNVADYADFQNLKIENWLAI</sequence>
<name>A0A951UUF1_9CYAN</name>
<dbReference type="SUPFAM" id="SSF88723">
    <property type="entry name" value="PIN domain-like"/>
    <property type="match status" value="1"/>
</dbReference>